<dbReference type="AlphaFoldDB" id="G7IVJ3"/>
<evidence type="ECO:0000313" key="3">
    <source>
        <dbReference type="EnsemblPlants" id="AES68412"/>
    </source>
</evidence>
<evidence type="ECO:0000313" key="2">
    <source>
        <dbReference type="EMBL" id="AES68412.1"/>
    </source>
</evidence>
<proteinExistence type="predicted"/>
<protein>
    <submittedName>
        <fullName evidence="2">Transmembrane protein, putative</fullName>
    </submittedName>
</protein>
<dbReference type="EnsemblPlants" id="AES68412">
    <property type="protein sequence ID" value="AES68412"/>
    <property type="gene ID" value="MTR_3g007960"/>
</dbReference>
<reference evidence="2 4" key="2">
    <citation type="journal article" date="2014" name="BMC Genomics">
        <title>An improved genome release (version Mt4.0) for the model legume Medicago truncatula.</title>
        <authorList>
            <person name="Tang H."/>
            <person name="Krishnakumar V."/>
            <person name="Bidwell S."/>
            <person name="Rosen B."/>
            <person name="Chan A."/>
            <person name="Zhou S."/>
            <person name="Gentzbittel L."/>
            <person name="Childs K.L."/>
            <person name="Yandell M."/>
            <person name="Gundlach H."/>
            <person name="Mayer K.F."/>
            <person name="Schwartz D.C."/>
            <person name="Town C.D."/>
        </authorList>
    </citation>
    <scope>GENOME REANNOTATION</scope>
    <source>
        <strain evidence="3 4">cv. Jemalong A17</strain>
    </source>
</reference>
<reference evidence="3" key="3">
    <citation type="submission" date="2015-04" db="UniProtKB">
        <authorList>
            <consortium name="EnsemblPlants"/>
        </authorList>
    </citation>
    <scope>IDENTIFICATION</scope>
    <source>
        <strain evidence="3">cv. Jemalong A17</strain>
    </source>
</reference>
<feature type="transmembrane region" description="Helical" evidence="1">
    <location>
        <begin position="6"/>
        <end position="27"/>
    </location>
</feature>
<accession>G7IVJ3</accession>
<reference evidence="2 4" key="1">
    <citation type="journal article" date="2011" name="Nature">
        <title>The Medicago genome provides insight into the evolution of rhizobial symbioses.</title>
        <authorList>
            <person name="Young N.D."/>
            <person name="Debelle F."/>
            <person name="Oldroyd G.E."/>
            <person name="Geurts R."/>
            <person name="Cannon S.B."/>
            <person name="Udvardi M.K."/>
            <person name="Benedito V.A."/>
            <person name="Mayer K.F."/>
            <person name="Gouzy J."/>
            <person name="Schoof H."/>
            <person name="Van de Peer Y."/>
            <person name="Proost S."/>
            <person name="Cook D.R."/>
            <person name="Meyers B.C."/>
            <person name="Spannagl M."/>
            <person name="Cheung F."/>
            <person name="De Mita S."/>
            <person name="Krishnakumar V."/>
            <person name="Gundlach H."/>
            <person name="Zhou S."/>
            <person name="Mudge J."/>
            <person name="Bharti A.K."/>
            <person name="Murray J.D."/>
            <person name="Naoumkina M.A."/>
            <person name="Rosen B."/>
            <person name="Silverstein K.A."/>
            <person name="Tang H."/>
            <person name="Rombauts S."/>
            <person name="Zhao P.X."/>
            <person name="Zhou P."/>
            <person name="Barbe V."/>
            <person name="Bardou P."/>
            <person name="Bechner M."/>
            <person name="Bellec A."/>
            <person name="Berger A."/>
            <person name="Berges H."/>
            <person name="Bidwell S."/>
            <person name="Bisseling T."/>
            <person name="Choisne N."/>
            <person name="Couloux A."/>
            <person name="Denny R."/>
            <person name="Deshpande S."/>
            <person name="Dai X."/>
            <person name="Doyle J.J."/>
            <person name="Dudez A.M."/>
            <person name="Farmer A.D."/>
            <person name="Fouteau S."/>
            <person name="Franken C."/>
            <person name="Gibelin C."/>
            <person name="Gish J."/>
            <person name="Goldstein S."/>
            <person name="Gonzalez A.J."/>
            <person name="Green P.J."/>
            <person name="Hallab A."/>
            <person name="Hartog M."/>
            <person name="Hua A."/>
            <person name="Humphray S.J."/>
            <person name="Jeong D.H."/>
            <person name="Jing Y."/>
            <person name="Jocker A."/>
            <person name="Kenton S.M."/>
            <person name="Kim D.J."/>
            <person name="Klee K."/>
            <person name="Lai H."/>
            <person name="Lang C."/>
            <person name="Lin S."/>
            <person name="Macmil S.L."/>
            <person name="Magdelenat G."/>
            <person name="Matthews L."/>
            <person name="McCorrison J."/>
            <person name="Monaghan E.L."/>
            <person name="Mun J.H."/>
            <person name="Najar F.Z."/>
            <person name="Nicholson C."/>
            <person name="Noirot C."/>
            <person name="O'Bleness M."/>
            <person name="Paule C.R."/>
            <person name="Poulain J."/>
            <person name="Prion F."/>
            <person name="Qin B."/>
            <person name="Qu C."/>
            <person name="Retzel E.F."/>
            <person name="Riddle C."/>
            <person name="Sallet E."/>
            <person name="Samain S."/>
            <person name="Samson N."/>
            <person name="Sanders I."/>
            <person name="Saurat O."/>
            <person name="Scarpelli C."/>
            <person name="Schiex T."/>
            <person name="Segurens B."/>
            <person name="Severin A.J."/>
            <person name="Sherrier D.J."/>
            <person name="Shi R."/>
            <person name="Sims S."/>
            <person name="Singer S.R."/>
            <person name="Sinharoy S."/>
            <person name="Sterck L."/>
            <person name="Viollet A."/>
            <person name="Wang B.B."/>
            <person name="Wang K."/>
            <person name="Wang M."/>
            <person name="Wang X."/>
            <person name="Warfsmann J."/>
            <person name="Weissenbach J."/>
            <person name="White D.D."/>
            <person name="White J.D."/>
            <person name="Wiley G.B."/>
            <person name="Wincker P."/>
            <person name="Xing Y."/>
            <person name="Yang L."/>
            <person name="Yao Z."/>
            <person name="Ying F."/>
            <person name="Zhai J."/>
            <person name="Zhou L."/>
            <person name="Zuber A."/>
            <person name="Denarie J."/>
            <person name="Dixon R.A."/>
            <person name="May G.D."/>
            <person name="Schwartz D.C."/>
            <person name="Rogers J."/>
            <person name="Quetier F."/>
            <person name="Town C.D."/>
            <person name="Roe B.A."/>
        </authorList>
    </citation>
    <scope>NUCLEOTIDE SEQUENCE [LARGE SCALE GENOMIC DNA]</scope>
    <source>
        <strain evidence="2">A17</strain>
        <strain evidence="3 4">cv. Jemalong A17</strain>
    </source>
</reference>
<name>G7IVJ3_MEDTR</name>
<organism evidence="2 4">
    <name type="scientific">Medicago truncatula</name>
    <name type="common">Barrel medic</name>
    <name type="synonym">Medicago tribuloides</name>
    <dbReference type="NCBI Taxonomy" id="3880"/>
    <lineage>
        <taxon>Eukaryota</taxon>
        <taxon>Viridiplantae</taxon>
        <taxon>Streptophyta</taxon>
        <taxon>Embryophyta</taxon>
        <taxon>Tracheophyta</taxon>
        <taxon>Spermatophyta</taxon>
        <taxon>Magnoliopsida</taxon>
        <taxon>eudicotyledons</taxon>
        <taxon>Gunneridae</taxon>
        <taxon>Pentapetalae</taxon>
        <taxon>rosids</taxon>
        <taxon>fabids</taxon>
        <taxon>Fabales</taxon>
        <taxon>Fabaceae</taxon>
        <taxon>Papilionoideae</taxon>
        <taxon>50 kb inversion clade</taxon>
        <taxon>NPAAA clade</taxon>
        <taxon>Hologalegina</taxon>
        <taxon>IRL clade</taxon>
        <taxon>Trifolieae</taxon>
        <taxon>Medicago</taxon>
    </lineage>
</organism>
<keyword evidence="1" id="KW-0472">Membrane</keyword>
<dbReference type="PaxDb" id="3880-AES68412"/>
<evidence type="ECO:0000313" key="4">
    <source>
        <dbReference type="Proteomes" id="UP000002051"/>
    </source>
</evidence>
<sequence length="76" mass="8924">MSKQKMNTAVFLNLPFCAVVAGALLLVRFYGRDFWKRNEGGCWLWEMEPRGRRPQSWEQDEKSLESEAIEIRCGRT</sequence>
<keyword evidence="1" id="KW-1133">Transmembrane helix</keyword>
<evidence type="ECO:0000256" key="1">
    <source>
        <dbReference type="SAM" id="Phobius"/>
    </source>
</evidence>
<gene>
    <name evidence="2" type="ordered locus">MTR_3g007960</name>
</gene>
<keyword evidence="4" id="KW-1185">Reference proteome</keyword>
<dbReference type="HOGENOM" id="CLU_2658180_0_0_1"/>
<dbReference type="EMBL" id="CM001219">
    <property type="protein sequence ID" value="AES68412.1"/>
    <property type="molecule type" value="Genomic_DNA"/>
</dbReference>
<dbReference type="Proteomes" id="UP000002051">
    <property type="component" value="Chromosome 3"/>
</dbReference>
<keyword evidence="1 2" id="KW-0812">Transmembrane</keyword>